<accession>A0ABN2X3E7</accession>
<proteinExistence type="predicted"/>
<organism evidence="1 2">
    <name type="scientific">Brevibacterium salitolerans</name>
    <dbReference type="NCBI Taxonomy" id="1403566"/>
    <lineage>
        <taxon>Bacteria</taxon>
        <taxon>Bacillati</taxon>
        <taxon>Actinomycetota</taxon>
        <taxon>Actinomycetes</taxon>
        <taxon>Micrococcales</taxon>
        <taxon>Brevibacteriaceae</taxon>
        <taxon>Brevibacterium</taxon>
    </lineage>
</organism>
<gene>
    <name evidence="1" type="ORF">GCM10009823_29280</name>
</gene>
<sequence>MIISFRHSGLEALYRTGSRRGVRPDHAAKLTRILTILDVAASPPDLDLPGFRLHQLRGDMSGHWSMKVNGDWRVTFRFIGEDVELVDYTDYH</sequence>
<keyword evidence="2" id="KW-1185">Reference proteome</keyword>
<dbReference type="PANTHER" id="PTHR40266">
    <property type="entry name" value="TOXIN HIGB-1"/>
    <property type="match status" value="1"/>
</dbReference>
<evidence type="ECO:0000313" key="2">
    <source>
        <dbReference type="Proteomes" id="UP001500984"/>
    </source>
</evidence>
<protein>
    <submittedName>
        <fullName evidence="1">Type II toxin-antitoxin system RelE/ParE family toxin</fullName>
    </submittedName>
</protein>
<dbReference type="Proteomes" id="UP001500984">
    <property type="component" value="Unassembled WGS sequence"/>
</dbReference>
<name>A0ABN2X3E7_9MICO</name>
<reference evidence="1 2" key="1">
    <citation type="journal article" date="2019" name="Int. J. Syst. Evol. Microbiol.">
        <title>The Global Catalogue of Microorganisms (GCM) 10K type strain sequencing project: providing services to taxonomists for standard genome sequencing and annotation.</title>
        <authorList>
            <consortium name="The Broad Institute Genomics Platform"/>
            <consortium name="The Broad Institute Genome Sequencing Center for Infectious Disease"/>
            <person name="Wu L."/>
            <person name="Ma J."/>
        </authorList>
    </citation>
    <scope>NUCLEOTIDE SEQUENCE [LARGE SCALE GENOMIC DNA]</scope>
    <source>
        <strain evidence="1 2">JCM 15900</strain>
    </source>
</reference>
<comment type="caution">
    <text evidence="1">The sequence shown here is derived from an EMBL/GenBank/DDBJ whole genome shotgun (WGS) entry which is preliminary data.</text>
</comment>
<dbReference type="Pfam" id="PF05015">
    <property type="entry name" value="HigB-like_toxin"/>
    <property type="match status" value="1"/>
</dbReference>
<dbReference type="RefSeq" id="WP_344338064.1">
    <property type="nucleotide sequence ID" value="NZ_BAAAPZ010000017.1"/>
</dbReference>
<evidence type="ECO:0000313" key="1">
    <source>
        <dbReference type="EMBL" id="GAA2104524.1"/>
    </source>
</evidence>
<dbReference type="InterPro" id="IPR007711">
    <property type="entry name" value="HigB-1"/>
</dbReference>
<dbReference type="EMBL" id="BAAAPZ010000017">
    <property type="protein sequence ID" value="GAA2104524.1"/>
    <property type="molecule type" value="Genomic_DNA"/>
</dbReference>
<dbReference type="PANTHER" id="PTHR40266:SF2">
    <property type="entry name" value="TOXIN HIGB-1"/>
    <property type="match status" value="1"/>
</dbReference>
<dbReference type="Gene3D" id="3.30.2310.20">
    <property type="entry name" value="RelE-like"/>
    <property type="match status" value="1"/>
</dbReference>
<dbReference type="SUPFAM" id="SSF143011">
    <property type="entry name" value="RelE-like"/>
    <property type="match status" value="1"/>
</dbReference>
<dbReference type="InterPro" id="IPR035093">
    <property type="entry name" value="RelE/ParE_toxin_dom_sf"/>
</dbReference>